<evidence type="ECO:0000259" key="10">
    <source>
        <dbReference type="PROSITE" id="PS50109"/>
    </source>
</evidence>
<keyword evidence="5" id="KW-0418">Kinase</keyword>
<feature type="domain" description="Histidine kinase" evidence="10">
    <location>
        <begin position="472"/>
        <end position="704"/>
    </location>
</feature>
<feature type="transmembrane region" description="Helical" evidence="9">
    <location>
        <begin position="33"/>
        <end position="57"/>
    </location>
</feature>
<evidence type="ECO:0000256" key="3">
    <source>
        <dbReference type="ARBA" id="ARBA00022553"/>
    </source>
</evidence>
<feature type="compositionally biased region" description="Polar residues" evidence="8">
    <location>
        <begin position="1080"/>
        <end position="1093"/>
    </location>
</feature>
<dbReference type="PROSITE" id="PS50110">
    <property type="entry name" value="RESPONSE_REGULATORY"/>
    <property type="match status" value="1"/>
</dbReference>
<evidence type="ECO:0000256" key="6">
    <source>
        <dbReference type="PROSITE-ProRule" id="PRU00169"/>
    </source>
</evidence>
<dbReference type="Pfam" id="PF00072">
    <property type="entry name" value="Response_reg"/>
    <property type="match status" value="1"/>
</dbReference>
<dbReference type="SMART" id="SM00387">
    <property type="entry name" value="HATPase_c"/>
    <property type="match status" value="1"/>
</dbReference>
<evidence type="ECO:0000259" key="11">
    <source>
        <dbReference type="PROSITE" id="PS50110"/>
    </source>
</evidence>
<dbReference type="CDD" id="cd00082">
    <property type="entry name" value="HisKA"/>
    <property type="match status" value="1"/>
</dbReference>
<evidence type="ECO:0000256" key="4">
    <source>
        <dbReference type="ARBA" id="ARBA00022679"/>
    </source>
</evidence>
<dbReference type="GO" id="GO:0006355">
    <property type="term" value="P:regulation of DNA-templated transcription"/>
    <property type="evidence" value="ECO:0007669"/>
    <property type="project" value="InterPro"/>
</dbReference>
<dbReference type="InterPro" id="IPR036097">
    <property type="entry name" value="HisK_dim/P_sf"/>
</dbReference>
<reference evidence="13" key="1">
    <citation type="submission" date="2021-02" db="EMBL/GenBank/DDBJ databases">
        <authorList>
            <person name="Dougan E. K."/>
            <person name="Rhodes N."/>
            <person name="Thang M."/>
            <person name="Chan C."/>
        </authorList>
    </citation>
    <scope>NUCLEOTIDE SEQUENCE</scope>
</reference>
<dbReference type="SUPFAM" id="SSF81321">
    <property type="entry name" value="Family A G protein-coupled receptor-like"/>
    <property type="match status" value="1"/>
</dbReference>
<evidence type="ECO:0000256" key="2">
    <source>
        <dbReference type="ARBA" id="ARBA00012438"/>
    </source>
</evidence>
<dbReference type="EMBL" id="CAJNNW010034819">
    <property type="protein sequence ID" value="CAE8724000.1"/>
    <property type="molecule type" value="Genomic_DNA"/>
</dbReference>
<dbReference type="SMART" id="SM00388">
    <property type="entry name" value="HisKA"/>
    <property type="match status" value="1"/>
</dbReference>
<dbReference type="InterPro" id="IPR004358">
    <property type="entry name" value="Sig_transdc_His_kin-like_C"/>
</dbReference>
<dbReference type="InterPro" id="IPR003594">
    <property type="entry name" value="HATPase_dom"/>
</dbReference>
<dbReference type="InterPro" id="IPR001789">
    <property type="entry name" value="Sig_transdc_resp-reg_receiver"/>
</dbReference>
<feature type="modified residue" description="4-aspartylphosphate" evidence="6">
    <location>
        <position position="825"/>
    </location>
</feature>
<proteinExistence type="predicted"/>
<feature type="domain" description="PAS" evidence="12">
    <location>
        <begin position="325"/>
        <end position="395"/>
    </location>
</feature>
<accession>A0A813LCC3</accession>
<feature type="region of interest" description="Disordered" evidence="8">
    <location>
        <begin position="987"/>
        <end position="1027"/>
    </location>
</feature>
<protein>
    <recommendedName>
        <fullName evidence="2">histidine kinase</fullName>
        <ecNumber evidence="2">2.7.13.3</ecNumber>
    </recommendedName>
</protein>
<keyword evidence="4" id="KW-0808">Transferase</keyword>
<dbReference type="InterPro" id="IPR003661">
    <property type="entry name" value="HisK_dim/P_dom"/>
</dbReference>
<evidence type="ECO:0000313" key="14">
    <source>
        <dbReference type="Proteomes" id="UP000626109"/>
    </source>
</evidence>
<keyword evidence="7" id="KW-0175">Coiled coil</keyword>
<feature type="transmembrane region" description="Helical" evidence="9">
    <location>
        <begin position="78"/>
        <end position="99"/>
    </location>
</feature>
<organism evidence="13 14">
    <name type="scientific">Polarella glacialis</name>
    <name type="common">Dinoflagellate</name>
    <dbReference type="NCBI Taxonomy" id="89957"/>
    <lineage>
        <taxon>Eukaryota</taxon>
        <taxon>Sar</taxon>
        <taxon>Alveolata</taxon>
        <taxon>Dinophyceae</taxon>
        <taxon>Suessiales</taxon>
        <taxon>Suessiaceae</taxon>
        <taxon>Polarella</taxon>
    </lineage>
</organism>
<dbReference type="Gene3D" id="3.30.565.10">
    <property type="entry name" value="Histidine kinase-like ATPase, C-terminal domain"/>
    <property type="match status" value="1"/>
</dbReference>
<dbReference type="Pfam" id="PF02518">
    <property type="entry name" value="HATPase_c"/>
    <property type="match status" value="1"/>
</dbReference>
<dbReference type="Gene3D" id="1.20.1070.10">
    <property type="entry name" value="Rhodopsin 7-helix transmembrane proteins"/>
    <property type="match status" value="1"/>
</dbReference>
<keyword evidence="9" id="KW-0812">Transmembrane</keyword>
<evidence type="ECO:0000313" key="13">
    <source>
        <dbReference type="EMBL" id="CAE8724000.1"/>
    </source>
</evidence>
<sequence>MFKLSTGGVGCSVMAAITGAASSQDMPTLQPLWPLSAWLCNLCSLLLTIACACILTVTGIAPRAELPDPEVPAHCGMAMLLVLSALLAEMCFAVSSMVIQSMLHGKSEQLNHGLGDAVLTISEYSLKLCGGMYLWYYNGGIMHESPSMYVGGSPRTVYFARLFQWSLAIPIILLIVNRMFLAPDGFKMMLPRSVPGMICTFVYCLATYVMAITECFAARWSLFFLVLSSFAVVSVDQVQIAYECQNASLFDAKFGILVYEIISFAVYALVFMLGRFDIISPFAEQVFYAYADSGVKVLHGAMLAMIRQVESLSCVGHWWSESMHAKQDVEYLISAACVPIFAMDPGGKIISWNDAMTKLTGLHAEDAVGQALMTLVAGETRQILQTAWNGVIEASTPRSGFQGLQSYEQATGVFELQMSRRNSPEKVVLLVNMAPRQSKEGVLESVVAIGQDVSEVAQLKAVEEKKNQLMGVVSHELRSPLHGIIGLTSMMADSAQASAGGMVRKLTMVKGCASRLLDLVTNVMDMSEDLKSGELVGQRMMPVNWLDIAEEVVVMTSLAVDKANRPLVRTSVRLVNNVSKLDKIPMVLGDPYKCTQLLYNLVTNACKFTMAGSVTIQAEVNDDQSRVEIQVIDTGSGIPEDAQKRIFIPFEQEGSSEGDARHFQGIGLGLAVVKVIAELHAAPIRVSSKVGFGSTFGVSFACGAEVFPKKDSCLALLSEELSPSKDELPETVAKTTEVPETLTKTIGSSDVKPARTQEQSPMLRTSDARCIVLSVDDDMVNQEIINCALGAEYDIVYCMDGQAALNYLCGRREKKLSLPDVVLLDIQMPGLTGFEVCRTIRSTYESSTAKLPIIMVSAKAPADAVAIESMDVGSTDFIPKPFDIGVLQRKVKLAVGIRHQIYNRLELAADDNSASASAALADALASAALAEALSSALAEKFRSENLDLQKRLLELEACREAELQAAQRDRARLEKAEQELLLLSRSQSDGDLDREKKARRTSREPSLASLEGSEVSSGNGDSTFGRRPSFTLGVSLRQANAEKENLWLRQALAEKEELLMMLSRCMSGELQQLEDGGGSTSEPQGPASSSGTPEASCSSETTTSTGSPSLEEVPERLRGELRLRRPAPVVCGS</sequence>
<dbReference type="InterPro" id="IPR035965">
    <property type="entry name" value="PAS-like_dom_sf"/>
</dbReference>
<dbReference type="InterPro" id="IPR013767">
    <property type="entry name" value="PAS_fold"/>
</dbReference>
<dbReference type="SUPFAM" id="SSF47384">
    <property type="entry name" value="Homodimeric domain of signal transducing histidine kinase"/>
    <property type="match status" value="1"/>
</dbReference>
<dbReference type="PROSITE" id="PS50109">
    <property type="entry name" value="HIS_KIN"/>
    <property type="match status" value="1"/>
</dbReference>
<keyword evidence="9" id="KW-0472">Membrane</keyword>
<dbReference type="InterPro" id="IPR036890">
    <property type="entry name" value="HATPase_C_sf"/>
</dbReference>
<dbReference type="CDD" id="cd00130">
    <property type="entry name" value="PAS"/>
    <property type="match status" value="1"/>
</dbReference>
<comment type="caution">
    <text evidence="13">The sequence shown here is derived from an EMBL/GenBank/DDBJ whole genome shotgun (WGS) entry which is preliminary data.</text>
</comment>
<evidence type="ECO:0000259" key="12">
    <source>
        <dbReference type="PROSITE" id="PS50112"/>
    </source>
</evidence>
<feature type="transmembrane region" description="Helical" evidence="9">
    <location>
        <begin position="217"/>
        <end position="235"/>
    </location>
</feature>
<keyword evidence="9" id="KW-1133">Transmembrane helix</keyword>
<dbReference type="PANTHER" id="PTHR43047:SF64">
    <property type="entry name" value="HISTIDINE KINASE CONTAINING CHEY-HOMOLOGOUS RECEIVER DOMAIN AND PAS DOMAIN-RELATED"/>
    <property type="match status" value="1"/>
</dbReference>
<dbReference type="Pfam" id="PF00512">
    <property type="entry name" value="HisKA"/>
    <property type="match status" value="1"/>
</dbReference>
<evidence type="ECO:0000256" key="9">
    <source>
        <dbReference type="SAM" id="Phobius"/>
    </source>
</evidence>
<feature type="compositionally biased region" description="Low complexity" evidence="8">
    <location>
        <begin position="1094"/>
        <end position="1111"/>
    </location>
</feature>
<dbReference type="GO" id="GO:0000155">
    <property type="term" value="F:phosphorelay sensor kinase activity"/>
    <property type="evidence" value="ECO:0007669"/>
    <property type="project" value="InterPro"/>
</dbReference>
<dbReference type="PANTHER" id="PTHR43047">
    <property type="entry name" value="TWO-COMPONENT HISTIDINE PROTEIN KINASE"/>
    <property type="match status" value="1"/>
</dbReference>
<feature type="transmembrane region" description="Helical" evidence="9">
    <location>
        <begin position="256"/>
        <end position="276"/>
    </location>
</feature>
<name>A0A813LCC3_POLGL</name>
<dbReference type="EC" id="2.7.13.3" evidence="2"/>
<dbReference type="InterPro" id="IPR000014">
    <property type="entry name" value="PAS"/>
</dbReference>
<dbReference type="SUPFAM" id="SSF55874">
    <property type="entry name" value="ATPase domain of HSP90 chaperone/DNA topoisomerase II/histidine kinase"/>
    <property type="match status" value="1"/>
</dbReference>
<feature type="transmembrane region" description="Helical" evidence="9">
    <location>
        <begin position="162"/>
        <end position="181"/>
    </location>
</feature>
<dbReference type="Gene3D" id="3.30.450.20">
    <property type="entry name" value="PAS domain"/>
    <property type="match status" value="1"/>
</dbReference>
<dbReference type="SUPFAM" id="SSF55785">
    <property type="entry name" value="PYP-like sensor domain (PAS domain)"/>
    <property type="match status" value="1"/>
</dbReference>
<comment type="catalytic activity">
    <reaction evidence="1">
        <text>ATP + protein L-histidine = ADP + protein N-phospho-L-histidine.</text>
        <dbReference type="EC" id="2.7.13.3"/>
    </reaction>
</comment>
<evidence type="ECO:0000256" key="1">
    <source>
        <dbReference type="ARBA" id="ARBA00000085"/>
    </source>
</evidence>
<dbReference type="InterPro" id="IPR005467">
    <property type="entry name" value="His_kinase_dom"/>
</dbReference>
<feature type="coiled-coil region" evidence="7">
    <location>
        <begin position="956"/>
        <end position="986"/>
    </location>
</feature>
<dbReference type="Pfam" id="PF00989">
    <property type="entry name" value="PAS"/>
    <property type="match status" value="1"/>
</dbReference>
<feature type="region of interest" description="Disordered" evidence="8">
    <location>
        <begin position="1071"/>
        <end position="1133"/>
    </location>
</feature>
<dbReference type="SUPFAM" id="SSF52172">
    <property type="entry name" value="CheY-like"/>
    <property type="match status" value="1"/>
</dbReference>
<feature type="domain" description="Response regulatory" evidence="11">
    <location>
        <begin position="771"/>
        <end position="895"/>
    </location>
</feature>
<evidence type="ECO:0000256" key="8">
    <source>
        <dbReference type="SAM" id="MobiDB-lite"/>
    </source>
</evidence>
<dbReference type="AlphaFoldDB" id="A0A813LCC3"/>
<dbReference type="Proteomes" id="UP000626109">
    <property type="component" value="Unassembled WGS sequence"/>
</dbReference>
<dbReference type="Gene3D" id="1.10.287.130">
    <property type="match status" value="1"/>
</dbReference>
<keyword evidence="3 6" id="KW-0597">Phosphoprotein</keyword>
<dbReference type="NCBIfam" id="TIGR00229">
    <property type="entry name" value="sensory_box"/>
    <property type="match status" value="1"/>
</dbReference>
<evidence type="ECO:0000256" key="5">
    <source>
        <dbReference type="ARBA" id="ARBA00022777"/>
    </source>
</evidence>
<feature type="compositionally biased region" description="Basic and acidic residues" evidence="8">
    <location>
        <begin position="1113"/>
        <end position="1123"/>
    </location>
</feature>
<dbReference type="InterPro" id="IPR011006">
    <property type="entry name" value="CheY-like_superfamily"/>
</dbReference>
<gene>
    <name evidence="13" type="ORF">PGLA2088_LOCUS43487</name>
</gene>
<evidence type="ECO:0000256" key="7">
    <source>
        <dbReference type="SAM" id="Coils"/>
    </source>
</evidence>
<dbReference type="SMART" id="SM00448">
    <property type="entry name" value="REC"/>
    <property type="match status" value="1"/>
</dbReference>
<feature type="transmembrane region" description="Helical" evidence="9">
    <location>
        <begin position="193"/>
        <end position="211"/>
    </location>
</feature>
<dbReference type="SMART" id="SM00091">
    <property type="entry name" value="PAS"/>
    <property type="match status" value="1"/>
</dbReference>
<dbReference type="PRINTS" id="PR00344">
    <property type="entry name" value="BCTRLSENSOR"/>
</dbReference>
<dbReference type="Gene3D" id="3.40.50.2300">
    <property type="match status" value="1"/>
</dbReference>
<dbReference type="PROSITE" id="PS50112">
    <property type="entry name" value="PAS"/>
    <property type="match status" value="1"/>
</dbReference>